<proteinExistence type="inferred from homology"/>
<keyword evidence="3" id="KW-0238">DNA-binding</keyword>
<dbReference type="Pfam" id="PF03466">
    <property type="entry name" value="LysR_substrate"/>
    <property type="match status" value="1"/>
</dbReference>
<accession>A0ABS5DV17</accession>
<dbReference type="PANTHER" id="PTHR30427">
    <property type="entry name" value="TRANSCRIPTIONAL ACTIVATOR PROTEIN LYSR"/>
    <property type="match status" value="1"/>
</dbReference>
<dbReference type="InterPro" id="IPR036388">
    <property type="entry name" value="WH-like_DNA-bd_sf"/>
</dbReference>
<evidence type="ECO:0000256" key="3">
    <source>
        <dbReference type="ARBA" id="ARBA00023125"/>
    </source>
</evidence>
<keyword evidence="4" id="KW-0804">Transcription</keyword>
<dbReference type="PANTHER" id="PTHR30427:SF1">
    <property type="entry name" value="TRANSCRIPTIONAL ACTIVATOR PROTEIN LYSR"/>
    <property type="match status" value="1"/>
</dbReference>
<evidence type="ECO:0000313" key="6">
    <source>
        <dbReference type="EMBL" id="MBQ0934993.1"/>
    </source>
</evidence>
<organism evidence="6 7">
    <name type="scientific">Ideonella paludis</name>
    <dbReference type="NCBI Taxonomy" id="1233411"/>
    <lineage>
        <taxon>Bacteria</taxon>
        <taxon>Pseudomonadati</taxon>
        <taxon>Pseudomonadota</taxon>
        <taxon>Betaproteobacteria</taxon>
        <taxon>Burkholderiales</taxon>
        <taxon>Sphaerotilaceae</taxon>
        <taxon>Ideonella</taxon>
    </lineage>
</organism>
<evidence type="ECO:0000259" key="5">
    <source>
        <dbReference type="PROSITE" id="PS50931"/>
    </source>
</evidence>
<evidence type="ECO:0000313" key="7">
    <source>
        <dbReference type="Proteomes" id="UP000672097"/>
    </source>
</evidence>
<name>A0ABS5DV17_9BURK</name>
<feature type="domain" description="HTH lysR-type" evidence="5">
    <location>
        <begin position="1"/>
        <end position="60"/>
    </location>
</feature>
<dbReference type="InterPro" id="IPR000847">
    <property type="entry name" value="LysR_HTH_N"/>
</dbReference>
<dbReference type="Gene3D" id="1.10.10.10">
    <property type="entry name" value="Winged helix-like DNA-binding domain superfamily/Winged helix DNA-binding domain"/>
    <property type="match status" value="1"/>
</dbReference>
<dbReference type="Pfam" id="PF00126">
    <property type="entry name" value="HTH_1"/>
    <property type="match status" value="1"/>
</dbReference>
<dbReference type="InterPro" id="IPR005119">
    <property type="entry name" value="LysR_subst-bd"/>
</dbReference>
<dbReference type="NCBIfam" id="NF008239">
    <property type="entry name" value="PRK11013.1"/>
    <property type="match status" value="1"/>
</dbReference>
<dbReference type="PROSITE" id="PS50931">
    <property type="entry name" value="HTH_LYSR"/>
    <property type="match status" value="1"/>
</dbReference>
<evidence type="ECO:0000256" key="4">
    <source>
        <dbReference type="ARBA" id="ARBA00023163"/>
    </source>
</evidence>
<dbReference type="InterPro" id="IPR037424">
    <property type="entry name" value="NocR_PBP2"/>
</dbReference>
<gene>
    <name evidence="6" type="ORF">KAK11_06635</name>
</gene>
<dbReference type="Gene3D" id="3.40.190.10">
    <property type="entry name" value="Periplasmic binding protein-like II"/>
    <property type="match status" value="2"/>
</dbReference>
<evidence type="ECO:0000256" key="1">
    <source>
        <dbReference type="ARBA" id="ARBA00009437"/>
    </source>
</evidence>
<comment type="similarity">
    <text evidence="1">Belongs to the LysR transcriptional regulatory family.</text>
</comment>
<dbReference type="EMBL" id="JAGQDG010000002">
    <property type="protein sequence ID" value="MBQ0934993.1"/>
    <property type="molecule type" value="Genomic_DNA"/>
</dbReference>
<dbReference type="PRINTS" id="PR00039">
    <property type="entry name" value="HTHLYSR"/>
</dbReference>
<dbReference type="CDD" id="cd08415">
    <property type="entry name" value="PBP2_LysR_opines_like"/>
    <property type="match status" value="1"/>
</dbReference>
<protein>
    <submittedName>
        <fullName evidence="6">LysR family transcriptional regulator</fullName>
    </submittedName>
</protein>
<evidence type="ECO:0000256" key="2">
    <source>
        <dbReference type="ARBA" id="ARBA00023015"/>
    </source>
</evidence>
<keyword evidence="2" id="KW-0805">Transcription regulation</keyword>
<dbReference type="SUPFAM" id="SSF46785">
    <property type="entry name" value="Winged helix' DNA-binding domain"/>
    <property type="match status" value="1"/>
</dbReference>
<dbReference type="InterPro" id="IPR036390">
    <property type="entry name" value="WH_DNA-bd_sf"/>
</dbReference>
<sequence length="299" mass="32372">MKLTHRQIELFRAVMVAGHVTRAAEALHTSQPTVSRELARLEQVLGFALFERIKGRLHPTPRAMALLAEVEQSFVGLERIAEAAVALRDFAQGRLQVACLPALAQALVPEALARFAAQWPQASVSLSALESPALERALTEQAFDVGLSERPEASPGCERLPLLAANEVCVLPPGHALAAKAVLQPQDFANQPFISLAPSDPYRQQIDAAFAQAGDQRQMRLETPSAASVCALVQAGVGVGLVNPLTAQSWQAQGLIIRPFSVPIAFEVGVVLPQWRAEHPLRADFLRVLREAVEEMRGD</sequence>
<keyword evidence="7" id="KW-1185">Reference proteome</keyword>
<dbReference type="Proteomes" id="UP000672097">
    <property type="component" value="Unassembled WGS sequence"/>
</dbReference>
<dbReference type="SUPFAM" id="SSF53850">
    <property type="entry name" value="Periplasmic binding protein-like II"/>
    <property type="match status" value="1"/>
</dbReference>
<comment type="caution">
    <text evidence="6">The sequence shown here is derived from an EMBL/GenBank/DDBJ whole genome shotgun (WGS) entry which is preliminary data.</text>
</comment>
<reference evidence="6 7" key="1">
    <citation type="submission" date="2021-04" db="EMBL/GenBank/DDBJ databases">
        <title>The genome sequence of type strain Ideonella paludis KCTC 32238.</title>
        <authorList>
            <person name="Liu Y."/>
        </authorList>
    </citation>
    <scope>NUCLEOTIDE SEQUENCE [LARGE SCALE GENOMIC DNA]</scope>
    <source>
        <strain evidence="6 7">KCTC 32238</strain>
    </source>
</reference>
<dbReference type="RefSeq" id="WP_210807473.1">
    <property type="nucleotide sequence ID" value="NZ_JAGQDG010000002.1"/>
</dbReference>